<dbReference type="KEGG" id="dpg:DESPIGER_0786"/>
<protein>
    <submittedName>
        <fullName evidence="2">Phage protein</fullName>
    </submittedName>
</protein>
<feature type="compositionally biased region" description="Acidic residues" evidence="1">
    <location>
        <begin position="11"/>
        <end position="21"/>
    </location>
</feature>
<feature type="region of interest" description="Disordered" evidence="1">
    <location>
        <begin position="1"/>
        <end position="27"/>
    </location>
</feature>
<evidence type="ECO:0000313" key="2">
    <source>
        <dbReference type="EMBL" id="SFV72662.1"/>
    </source>
</evidence>
<dbReference type="Proteomes" id="UP000186323">
    <property type="component" value="Chromosome I"/>
</dbReference>
<evidence type="ECO:0000256" key="1">
    <source>
        <dbReference type="SAM" id="MobiDB-lite"/>
    </source>
</evidence>
<keyword evidence="3" id="KW-1185">Reference proteome</keyword>
<dbReference type="EMBL" id="LT630450">
    <property type="protein sequence ID" value="SFV72662.1"/>
    <property type="molecule type" value="Genomic_DNA"/>
</dbReference>
<evidence type="ECO:0000313" key="3">
    <source>
        <dbReference type="Proteomes" id="UP000186323"/>
    </source>
</evidence>
<dbReference type="AlphaFoldDB" id="A0A1K1LGT2"/>
<sequence length="445" mass="48773">MEVLSRATLIEEGESEEEDNDTPITDSGIQRSTAYVYTYVQMLAGGVIQYESAPSPASEVIDVLDGDGVTLTGFALPDLEGLTVTHIRLYRTVSGLESSEFRLVVEIPVEELETADWQYTDALHDKDVSTEVLQTSTWDPIPDNARGLIKTDNGIYAAFRGNELLISEPFIPYAFPASYRLTVEDSIVALAHVDNTIVVLTTGRPYLAQGSVPESLALTHLPIEQACVSARSVATLPGGVLYASPDGLMLFSSNQQTLATDQTYSREQWQALGPERLMGAVHENRYIGFFEGSSSGILFHIGRADVTRLELPEGWKVRCLYHHSEDDALYLSVETPDGPGIWKFEADDAAPLPYCWHSKTFFSSALCAMAAARVQGEMSPGNPVKMDIFGPDSVRQRETLFLTGDKAVRIRPTRAERVWSFCLSGTADVYEARLGGSIEGVENGI</sequence>
<accession>A0A1K1LGT2</accession>
<name>A0A1K1LGT2_9BACT</name>
<organism evidence="2 3">
    <name type="scientific">Desulfovibrio piger</name>
    <dbReference type="NCBI Taxonomy" id="901"/>
    <lineage>
        <taxon>Bacteria</taxon>
        <taxon>Pseudomonadati</taxon>
        <taxon>Thermodesulfobacteriota</taxon>
        <taxon>Desulfovibrionia</taxon>
        <taxon>Desulfovibrionales</taxon>
        <taxon>Desulfovibrionaceae</taxon>
        <taxon>Desulfovibrio</taxon>
    </lineage>
</organism>
<proteinExistence type="predicted"/>
<gene>
    <name evidence="2" type="ORF">DESPIGER_0786</name>
</gene>
<reference evidence="3" key="1">
    <citation type="submission" date="2016-10" db="EMBL/GenBank/DDBJ databases">
        <authorList>
            <person name="Wegmann U."/>
        </authorList>
    </citation>
    <scope>NUCLEOTIDE SEQUENCE [LARGE SCALE GENOMIC DNA]</scope>
</reference>